<feature type="non-terminal residue" evidence="1">
    <location>
        <position position="50"/>
    </location>
</feature>
<gene>
    <name evidence="1" type="ORF">L210DRAFT_3585523</name>
</gene>
<organism evidence="1 2">
    <name type="scientific">Boletus edulis BED1</name>
    <dbReference type="NCBI Taxonomy" id="1328754"/>
    <lineage>
        <taxon>Eukaryota</taxon>
        <taxon>Fungi</taxon>
        <taxon>Dikarya</taxon>
        <taxon>Basidiomycota</taxon>
        <taxon>Agaricomycotina</taxon>
        <taxon>Agaricomycetes</taxon>
        <taxon>Agaricomycetidae</taxon>
        <taxon>Boletales</taxon>
        <taxon>Boletineae</taxon>
        <taxon>Boletaceae</taxon>
        <taxon>Boletoideae</taxon>
        <taxon>Boletus</taxon>
    </lineage>
</organism>
<dbReference type="Proteomes" id="UP001194468">
    <property type="component" value="Unassembled WGS sequence"/>
</dbReference>
<name>A0AAD4G5T1_BOLED</name>
<sequence>MGAKGNEISCNRNMVFFDSNVKRGFSTRISFEGITTISNQDSCHLQSLVI</sequence>
<dbReference type="EMBL" id="WHUW01000310">
    <property type="protein sequence ID" value="KAF8415602.1"/>
    <property type="molecule type" value="Genomic_DNA"/>
</dbReference>
<comment type="caution">
    <text evidence="1">The sequence shown here is derived from an EMBL/GenBank/DDBJ whole genome shotgun (WGS) entry which is preliminary data.</text>
</comment>
<proteinExistence type="predicted"/>
<accession>A0AAD4G5T1</accession>
<keyword evidence="2" id="KW-1185">Reference proteome</keyword>
<evidence type="ECO:0000313" key="2">
    <source>
        <dbReference type="Proteomes" id="UP001194468"/>
    </source>
</evidence>
<reference evidence="1" key="1">
    <citation type="submission" date="2019-10" db="EMBL/GenBank/DDBJ databases">
        <authorList>
            <consortium name="DOE Joint Genome Institute"/>
            <person name="Kuo A."/>
            <person name="Miyauchi S."/>
            <person name="Kiss E."/>
            <person name="Drula E."/>
            <person name="Kohler A."/>
            <person name="Sanchez-Garcia M."/>
            <person name="Andreopoulos B."/>
            <person name="Barry K.W."/>
            <person name="Bonito G."/>
            <person name="Buee M."/>
            <person name="Carver A."/>
            <person name="Chen C."/>
            <person name="Cichocki N."/>
            <person name="Clum A."/>
            <person name="Culley D."/>
            <person name="Crous P.W."/>
            <person name="Fauchery L."/>
            <person name="Girlanda M."/>
            <person name="Hayes R."/>
            <person name="Keri Z."/>
            <person name="LaButti K."/>
            <person name="Lipzen A."/>
            <person name="Lombard V."/>
            <person name="Magnuson J."/>
            <person name="Maillard F."/>
            <person name="Morin E."/>
            <person name="Murat C."/>
            <person name="Nolan M."/>
            <person name="Ohm R."/>
            <person name="Pangilinan J."/>
            <person name="Pereira M."/>
            <person name="Perotto S."/>
            <person name="Peter M."/>
            <person name="Riley R."/>
            <person name="Sitrit Y."/>
            <person name="Stielow B."/>
            <person name="Szollosi G."/>
            <person name="Zifcakova L."/>
            <person name="Stursova M."/>
            <person name="Spatafora J.W."/>
            <person name="Tedersoo L."/>
            <person name="Vaario L.-M."/>
            <person name="Yamada A."/>
            <person name="Yan M."/>
            <person name="Wang P."/>
            <person name="Xu J."/>
            <person name="Bruns T."/>
            <person name="Baldrian P."/>
            <person name="Vilgalys R."/>
            <person name="Henrissat B."/>
            <person name="Grigoriev I.V."/>
            <person name="Hibbett D."/>
            <person name="Nagy L.G."/>
            <person name="Martin F.M."/>
        </authorList>
    </citation>
    <scope>NUCLEOTIDE SEQUENCE</scope>
    <source>
        <strain evidence="1">BED1</strain>
    </source>
</reference>
<protein>
    <submittedName>
        <fullName evidence="1">Uncharacterized protein</fullName>
    </submittedName>
</protein>
<evidence type="ECO:0000313" key="1">
    <source>
        <dbReference type="EMBL" id="KAF8415602.1"/>
    </source>
</evidence>
<reference evidence="1" key="2">
    <citation type="journal article" date="2020" name="Nat. Commun.">
        <title>Large-scale genome sequencing of mycorrhizal fungi provides insights into the early evolution of symbiotic traits.</title>
        <authorList>
            <person name="Miyauchi S."/>
            <person name="Kiss E."/>
            <person name="Kuo A."/>
            <person name="Drula E."/>
            <person name="Kohler A."/>
            <person name="Sanchez-Garcia M."/>
            <person name="Morin E."/>
            <person name="Andreopoulos B."/>
            <person name="Barry K.W."/>
            <person name="Bonito G."/>
            <person name="Buee M."/>
            <person name="Carver A."/>
            <person name="Chen C."/>
            <person name="Cichocki N."/>
            <person name="Clum A."/>
            <person name="Culley D."/>
            <person name="Crous P.W."/>
            <person name="Fauchery L."/>
            <person name="Girlanda M."/>
            <person name="Hayes R.D."/>
            <person name="Keri Z."/>
            <person name="LaButti K."/>
            <person name="Lipzen A."/>
            <person name="Lombard V."/>
            <person name="Magnuson J."/>
            <person name="Maillard F."/>
            <person name="Murat C."/>
            <person name="Nolan M."/>
            <person name="Ohm R.A."/>
            <person name="Pangilinan J."/>
            <person name="Pereira M.F."/>
            <person name="Perotto S."/>
            <person name="Peter M."/>
            <person name="Pfister S."/>
            <person name="Riley R."/>
            <person name="Sitrit Y."/>
            <person name="Stielow J.B."/>
            <person name="Szollosi G."/>
            <person name="Zifcakova L."/>
            <person name="Stursova M."/>
            <person name="Spatafora J.W."/>
            <person name="Tedersoo L."/>
            <person name="Vaario L.M."/>
            <person name="Yamada A."/>
            <person name="Yan M."/>
            <person name="Wang P."/>
            <person name="Xu J."/>
            <person name="Bruns T."/>
            <person name="Baldrian P."/>
            <person name="Vilgalys R."/>
            <person name="Dunand C."/>
            <person name="Henrissat B."/>
            <person name="Grigoriev I.V."/>
            <person name="Hibbett D."/>
            <person name="Nagy L.G."/>
            <person name="Martin F.M."/>
        </authorList>
    </citation>
    <scope>NUCLEOTIDE SEQUENCE</scope>
    <source>
        <strain evidence="1">BED1</strain>
    </source>
</reference>
<dbReference type="AlphaFoldDB" id="A0AAD4G5T1"/>